<sequence>MVGRTCHLSLPTRDTALLAVTGSLAAAAATASIAKHLAQPAQPWGMERELAAEKHVRYIVTMEKVGRLSLGCELLDAAADSDWMLFAAAAAVMQKKDSFESLVMEHIRLNGAYWGLTTLDLLHKLHAVEADEFIEWIMSCYHPDSGSARRGVDWGGNVGHDAHVLYTLSAGQVLCLFDRLDALDVDKVADCILHY</sequence>
<dbReference type="SUPFAM" id="SSF48239">
    <property type="entry name" value="Terpenoid cyclases/Protein prenyltransferases"/>
    <property type="match status" value="1"/>
</dbReference>
<keyword evidence="7" id="KW-0862">Zinc</keyword>
<evidence type="ECO:0000256" key="2">
    <source>
        <dbReference type="ARBA" id="ARBA00010497"/>
    </source>
</evidence>
<dbReference type="InterPro" id="IPR045089">
    <property type="entry name" value="PGGT1B-like"/>
</dbReference>
<dbReference type="InterPro" id="IPR008930">
    <property type="entry name" value="Terpenoid_cyclase/PrenylTrfase"/>
</dbReference>
<dbReference type="SMR" id="Q2R3F7"/>
<reference evidence="11" key="1">
    <citation type="journal article" date="2005" name="BMC Biol.">
        <title>The sequence of rice chromosomes 11 and 12, rich in disease resistance genes and recent gene duplications.</title>
        <authorList>
            <consortium name="The rice chromosomes 11 and 12 sequencing consortia"/>
        </authorList>
    </citation>
    <scope>NUCLEOTIDE SEQUENCE [LARGE SCALE GENOMIC DNA]</scope>
</reference>
<dbReference type="PANTHER" id="PTHR11774">
    <property type="entry name" value="GERANYLGERANYL TRANSFERASE TYPE BETA SUBUNIT"/>
    <property type="match status" value="1"/>
</dbReference>
<comment type="similarity">
    <text evidence="2">Belongs to the protein prenyltransferase subunit beta family.</text>
</comment>
<keyword evidence="6" id="KW-0677">Repeat</keyword>
<dbReference type="PANTHER" id="PTHR11774:SF11">
    <property type="entry name" value="GERANYLGERANYL TRANSFERASE TYPE-2 SUBUNIT BETA"/>
    <property type="match status" value="1"/>
</dbReference>
<dbReference type="Gene3D" id="1.50.10.20">
    <property type="match status" value="1"/>
</dbReference>
<comment type="cofactor">
    <cofactor evidence="1">
        <name>Zn(2+)</name>
        <dbReference type="ChEBI" id="CHEBI:29105"/>
    </cofactor>
</comment>
<evidence type="ECO:0000259" key="10">
    <source>
        <dbReference type="Pfam" id="PF00432"/>
    </source>
</evidence>
<organism evidence="11">
    <name type="scientific">Oryza sativa subsp. japonica</name>
    <name type="common">Rice</name>
    <dbReference type="NCBI Taxonomy" id="39947"/>
    <lineage>
        <taxon>Eukaryota</taxon>
        <taxon>Viridiplantae</taxon>
        <taxon>Streptophyta</taxon>
        <taxon>Embryophyta</taxon>
        <taxon>Tracheophyta</taxon>
        <taxon>Spermatophyta</taxon>
        <taxon>Magnoliopsida</taxon>
        <taxon>Liliopsida</taxon>
        <taxon>Poales</taxon>
        <taxon>Poaceae</taxon>
        <taxon>BOP clade</taxon>
        <taxon>Oryzoideae</taxon>
        <taxon>Oryzeae</taxon>
        <taxon>Oryzinae</taxon>
        <taxon>Oryza</taxon>
        <taxon>Oryza sativa</taxon>
    </lineage>
</organism>
<keyword evidence="5" id="KW-0479">Metal-binding</keyword>
<evidence type="ECO:0000256" key="1">
    <source>
        <dbReference type="ARBA" id="ARBA00001947"/>
    </source>
</evidence>
<gene>
    <name evidence="11" type="ordered locus">LOC_Os11g32090</name>
</gene>
<evidence type="ECO:0000256" key="3">
    <source>
        <dbReference type="ARBA" id="ARBA00022602"/>
    </source>
</evidence>
<dbReference type="GO" id="GO:0046872">
    <property type="term" value="F:metal ion binding"/>
    <property type="evidence" value="ECO:0007669"/>
    <property type="project" value="UniProtKB-KW"/>
</dbReference>
<dbReference type="Pfam" id="PF00432">
    <property type="entry name" value="Prenyltrans"/>
    <property type="match status" value="1"/>
</dbReference>
<proteinExistence type="inferred from homology"/>
<keyword evidence="3" id="KW-0637">Prenyltransferase</keyword>
<evidence type="ECO:0000256" key="6">
    <source>
        <dbReference type="ARBA" id="ARBA00022737"/>
    </source>
</evidence>
<dbReference type="AlphaFoldDB" id="Q2R3F7"/>
<evidence type="ECO:0000256" key="8">
    <source>
        <dbReference type="ARBA" id="ARBA00030816"/>
    </source>
</evidence>
<evidence type="ECO:0000313" key="11">
    <source>
        <dbReference type="EMBL" id="ABA93990.1"/>
    </source>
</evidence>
<name>Q2R3F7_ORYSJ</name>
<protein>
    <recommendedName>
        <fullName evidence="8">Geranylgeranyl transferase type II subunit beta</fullName>
    </recommendedName>
    <alternativeName>
        <fullName evidence="9">Type II protein geranyl-geranyltransferase subunit beta</fullName>
    </alternativeName>
</protein>
<keyword evidence="4 11" id="KW-0808">Transferase</keyword>
<evidence type="ECO:0000256" key="7">
    <source>
        <dbReference type="ARBA" id="ARBA00022833"/>
    </source>
</evidence>
<reference evidence="11" key="3">
    <citation type="submission" date="2006-01" db="EMBL/GenBank/DDBJ databases">
        <authorList>
            <person name="Buell R."/>
        </authorList>
    </citation>
    <scope>NUCLEOTIDE SEQUENCE</scope>
</reference>
<dbReference type="InterPro" id="IPR001330">
    <property type="entry name" value="Prenyltrans"/>
</dbReference>
<evidence type="ECO:0000256" key="4">
    <source>
        <dbReference type="ARBA" id="ARBA00022679"/>
    </source>
</evidence>
<accession>Q2R3F7</accession>
<feature type="domain" description="Prenyltransferase alpha-alpha toroid" evidence="10">
    <location>
        <begin position="99"/>
        <end position="193"/>
    </location>
</feature>
<dbReference type="EMBL" id="DP000010">
    <property type="protein sequence ID" value="ABA93990.1"/>
    <property type="molecule type" value="Genomic_DNA"/>
</dbReference>
<reference evidence="11" key="2">
    <citation type="submission" date="2005-04" db="EMBL/GenBank/DDBJ databases">
        <authorList>
            <person name="Buell C.R."/>
            <person name="Wing R.A."/>
            <person name="McCombie W.A."/>
            <person name="Ouyang S."/>
        </authorList>
    </citation>
    <scope>NUCLEOTIDE SEQUENCE</scope>
</reference>
<evidence type="ECO:0000256" key="9">
    <source>
        <dbReference type="ARBA" id="ARBA00032766"/>
    </source>
</evidence>
<dbReference type="GO" id="GO:0008318">
    <property type="term" value="F:protein prenyltransferase activity"/>
    <property type="evidence" value="ECO:0007669"/>
    <property type="project" value="InterPro"/>
</dbReference>
<evidence type="ECO:0000256" key="5">
    <source>
        <dbReference type="ARBA" id="ARBA00022723"/>
    </source>
</evidence>